<organism evidence="3 4">
    <name type="scientific">Prunus persica</name>
    <name type="common">Peach</name>
    <name type="synonym">Amygdalus persica</name>
    <dbReference type="NCBI Taxonomy" id="3760"/>
    <lineage>
        <taxon>Eukaryota</taxon>
        <taxon>Viridiplantae</taxon>
        <taxon>Streptophyta</taxon>
        <taxon>Embryophyta</taxon>
        <taxon>Tracheophyta</taxon>
        <taxon>Spermatophyta</taxon>
        <taxon>Magnoliopsida</taxon>
        <taxon>eudicotyledons</taxon>
        <taxon>Gunneridae</taxon>
        <taxon>Pentapetalae</taxon>
        <taxon>rosids</taxon>
        <taxon>fabids</taxon>
        <taxon>Rosales</taxon>
        <taxon>Rosaceae</taxon>
        <taxon>Amygdaloideae</taxon>
        <taxon>Amygdaleae</taxon>
        <taxon>Prunus</taxon>
    </lineage>
</organism>
<protein>
    <recommendedName>
        <fullName evidence="5">Protein E6</fullName>
    </recommendedName>
</protein>
<keyword evidence="4" id="KW-1185">Reference proteome</keyword>
<feature type="region of interest" description="Disordered" evidence="1">
    <location>
        <begin position="122"/>
        <end position="180"/>
    </location>
</feature>
<evidence type="ECO:0000313" key="4">
    <source>
        <dbReference type="Proteomes" id="UP000006882"/>
    </source>
</evidence>
<gene>
    <name evidence="3" type="ORF">PRUPE_4G052200</name>
</gene>
<dbReference type="InterPro" id="IPR040290">
    <property type="entry name" value="Prot_E6-like"/>
</dbReference>
<dbReference type="EMBL" id="CM007654">
    <property type="protein sequence ID" value="ONI10539.1"/>
    <property type="molecule type" value="Genomic_DNA"/>
</dbReference>
<evidence type="ECO:0008006" key="5">
    <source>
        <dbReference type="Google" id="ProtNLM"/>
    </source>
</evidence>
<evidence type="ECO:0000256" key="1">
    <source>
        <dbReference type="SAM" id="MobiDB-lite"/>
    </source>
</evidence>
<feature type="compositionally biased region" description="Polar residues" evidence="1">
    <location>
        <begin position="131"/>
        <end position="180"/>
    </location>
</feature>
<evidence type="ECO:0000256" key="2">
    <source>
        <dbReference type="SAM" id="SignalP"/>
    </source>
</evidence>
<feature type="signal peptide" evidence="2">
    <location>
        <begin position="1"/>
        <end position="25"/>
    </location>
</feature>
<feature type="chain" id="PRO_5011970488" description="Protein E6" evidence="2">
    <location>
        <begin position="26"/>
        <end position="253"/>
    </location>
</feature>
<reference evidence="3 4" key="1">
    <citation type="journal article" date="2013" name="Nat. Genet.">
        <title>The high-quality draft genome of peach (Prunus persica) identifies unique patterns of genetic diversity, domestication and genome evolution.</title>
        <authorList>
            <consortium name="International Peach Genome Initiative"/>
            <person name="Verde I."/>
            <person name="Abbott A.G."/>
            <person name="Scalabrin S."/>
            <person name="Jung S."/>
            <person name="Shu S."/>
            <person name="Marroni F."/>
            <person name="Zhebentyayeva T."/>
            <person name="Dettori M.T."/>
            <person name="Grimwood J."/>
            <person name="Cattonaro F."/>
            <person name="Zuccolo A."/>
            <person name="Rossini L."/>
            <person name="Jenkins J."/>
            <person name="Vendramin E."/>
            <person name="Meisel L.A."/>
            <person name="Decroocq V."/>
            <person name="Sosinski B."/>
            <person name="Prochnik S."/>
            <person name="Mitros T."/>
            <person name="Policriti A."/>
            <person name="Cipriani G."/>
            <person name="Dondini L."/>
            <person name="Ficklin S."/>
            <person name="Goodstein D.M."/>
            <person name="Xuan P."/>
            <person name="Del Fabbro C."/>
            <person name="Aramini V."/>
            <person name="Copetti D."/>
            <person name="Gonzalez S."/>
            <person name="Horner D.S."/>
            <person name="Falchi R."/>
            <person name="Lucas S."/>
            <person name="Mica E."/>
            <person name="Maldonado J."/>
            <person name="Lazzari B."/>
            <person name="Bielenberg D."/>
            <person name="Pirona R."/>
            <person name="Miculan M."/>
            <person name="Barakat A."/>
            <person name="Testolin R."/>
            <person name="Stella A."/>
            <person name="Tartarini S."/>
            <person name="Tonutti P."/>
            <person name="Arus P."/>
            <person name="Orellana A."/>
            <person name="Wells C."/>
            <person name="Main D."/>
            <person name="Vizzotto G."/>
            <person name="Silva H."/>
            <person name="Salamini F."/>
            <person name="Schmutz J."/>
            <person name="Morgante M."/>
            <person name="Rokhsar D.S."/>
        </authorList>
    </citation>
    <scope>NUCLEOTIDE SEQUENCE [LARGE SCALE GENOMIC DNA]</scope>
    <source>
        <strain evidence="4">cv. Nemared</strain>
    </source>
</reference>
<feature type="compositionally biased region" description="Acidic residues" evidence="1">
    <location>
        <begin position="243"/>
        <end position="253"/>
    </location>
</feature>
<accession>A0A251PG58</accession>
<sequence length="253" mass="29181">MASAAKLFSFLFFLASLLFSQQAQARESQFFSKVANVNNNKNYEKETEVPKTETPVKRQEQEPAFIPETQSGYGLYGHESGQLPPTTTNTGAPYTTTTTGAPYTTTNGAQFTTNNNNLPYTAESEKEQQHTNKYPETYSTQYRPNKNNFYYNGNFESNPSDTRLTQSSYTTPTNYQSNNYYNAEKQGMSDTRFLENGKYYYDAQSENNYNQNQYENSRVVDSRHWYNNRGNYGNNNVNQNEDQFQESEEEFVP</sequence>
<name>A0A251PG58_PRUPE</name>
<keyword evidence="2" id="KW-0732">Signal</keyword>
<dbReference type="AlphaFoldDB" id="A0A251PG58"/>
<dbReference type="Proteomes" id="UP000006882">
    <property type="component" value="Chromosome G4"/>
</dbReference>
<dbReference type="PANTHER" id="PTHR35274">
    <property type="entry name" value="E6-LIKE PROTEIN"/>
    <property type="match status" value="1"/>
</dbReference>
<feature type="compositionally biased region" description="Low complexity" evidence="1">
    <location>
        <begin position="227"/>
        <end position="240"/>
    </location>
</feature>
<dbReference type="PANTHER" id="PTHR35274:SF2">
    <property type="entry name" value="E6-LIKE PROTEIN"/>
    <property type="match status" value="1"/>
</dbReference>
<dbReference type="Gramene" id="ONI10539">
    <property type="protein sequence ID" value="ONI10539"/>
    <property type="gene ID" value="PRUPE_4G052200"/>
</dbReference>
<proteinExistence type="predicted"/>
<feature type="region of interest" description="Disordered" evidence="1">
    <location>
        <begin position="225"/>
        <end position="253"/>
    </location>
</feature>
<evidence type="ECO:0000313" key="3">
    <source>
        <dbReference type="EMBL" id="ONI10539.1"/>
    </source>
</evidence>